<evidence type="ECO:0000313" key="1">
    <source>
        <dbReference type="EMBL" id="BBX86921.1"/>
    </source>
</evidence>
<accession>A0ABM7IJI8</accession>
<organism evidence="1 2">
    <name type="scientific">Mycolicibacterium aubagnense</name>
    <dbReference type="NCBI Taxonomy" id="319707"/>
    <lineage>
        <taxon>Bacteria</taxon>
        <taxon>Bacillati</taxon>
        <taxon>Actinomycetota</taxon>
        <taxon>Actinomycetes</taxon>
        <taxon>Mycobacteriales</taxon>
        <taxon>Mycobacteriaceae</taxon>
        <taxon>Mycolicibacterium</taxon>
    </lineage>
</organism>
<keyword evidence="2" id="KW-1185">Reference proteome</keyword>
<protein>
    <submittedName>
        <fullName evidence="1">Uncharacterized protein</fullName>
    </submittedName>
</protein>
<evidence type="ECO:0000313" key="2">
    <source>
        <dbReference type="Proteomes" id="UP000465609"/>
    </source>
</evidence>
<sequence>MIVDVLTKDFNDAWESDLPVEGSDLYSVMERVTRAAKEFDFTQPAGPQVDRFMGVVIEARRELEIGLRTPKELVADLEKLLKTSVLVARVGHQGAMQIVDKERQERTRSINKATERPAQFLDLDSLKLVENPSKTAISMSVFLAMVDPGITTIQESFGPGAEENQAPILKQFAAQWVIHIYTEWEEYYRDALAAALGCDREAIRSEYFADLKRMRQDYVHKMRGIARNSAKNKVLKWYQDGDNMIPTHANYLQLLTEFPGDALLTPQPLPPAQRKPIAANADPQLVRQFEEAADRLGLKKDKALDQMITEFLAAHS</sequence>
<proteinExistence type="predicted"/>
<gene>
    <name evidence="1" type="ORF">MAUB_47940</name>
</gene>
<dbReference type="EMBL" id="AP022577">
    <property type="protein sequence ID" value="BBX86921.1"/>
    <property type="molecule type" value="Genomic_DNA"/>
</dbReference>
<name>A0ABM7IJI8_9MYCO</name>
<reference evidence="1 2" key="1">
    <citation type="journal article" date="2019" name="Emerg. Microbes Infect.">
        <title>Comprehensive subspecies identification of 175 nontuberculous mycobacteria species based on 7547 genomic profiles.</title>
        <authorList>
            <person name="Matsumoto Y."/>
            <person name="Kinjo T."/>
            <person name="Motooka D."/>
            <person name="Nabeya D."/>
            <person name="Jung N."/>
            <person name="Uechi K."/>
            <person name="Horii T."/>
            <person name="Iida T."/>
            <person name="Fujita J."/>
            <person name="Nakamura S."/>
        </authorList>
    </citation>
    <scope>NUCLEOTIDE SEQUENCE [LARGE SCALE GENOMIC DNA]</scope>
    <source>
        <strain evidence="1 2">JCM 15296</strain>
    </source>
</reference>
<dbReference type="Proteomes" id="UP000465609">
    <property type="component" value="Chromosome"/>
</dbReference>